<dbReference type="PROSITE" id="PS00688">
    <property type="entry name" value="SIGMA54_INTERACT_3"/>
    <property type="match status" value="1"/>
</dbReference>
<reference evidence="11 12" key="1">
    <citation type="submission" date="2020-05" db="EMBL/GenBank/DDBJ databases">
        <title>Thioclava electrotropha strain Elox9 finished genome.</title>
        <authorList>
            <person name="Rowe A.R."/>
            <person name="Wilbanks E.G."/>
        </authorList>
    </citation>
    <scope>NUCLEOTIDE SEQUENCE [LARGE SCALE GENOMIC DNA]</scope>
    <source>
        <strain evidence="11 12">Elox9</strain>
    </source>
</reference>
<dbReference type="InterPro" id="IPR027417">
    <property type="entry name" value="P-loop_NTPase"/>
</dbReference>
<evidence type="ECO:0000256" key="4">
    <source>
        <dbReference type="ARBA" id="ARBA00023015"/>
    </source>
</evidence>
<organism evidence="11 12">
    <name type="scientific">Thioclava electrotropha</name>
    <dbReference type="NCBI Taxonomy" id="1549850"/>
    <lineage>
        <taxon>Bacteria</taxon>
        <taxon>Pseudomonadati</taxon>
        <taxon>Pseudomonadota</taxon>
        <taxon>Alphaproteobacteria</taxon>
        <taxon>Rhodobacterales</taxon>
        <taxon>Paracoccaceae</taxon>
        <taxon>Thioclava</taxon>
    </lineage>
</organism>
<evidence type="ECO:0000256" key="2">
    <source>
        <dbReference type="ARBA" id="ARBA00022840"/>
    </source>
</evidence>
<dbReference type="PANTHER" id="PTHR32071">
    <property type="entry name" value="TRANSCRIPTIONAL REGULATORY PROTEIN"/>
    <property type="match status" value="1"/>
</dbReference>
<gene>
    <name evidence="11" type="ORF">AKL02_017145</name>
</gene>
<dbReference type="InterPro" id="IPR011006">
    <property type="entry name" value="CheY-like_superfamily"/>
</dbReference>
<dbReference type="InterPro" id="IPR002197">
    <property type="entry name" value="HTH_Fis"/>
</dbReference>
<dbReference type="Gene3D" id="1.10.8.60">
    <property type="match status" value="1"/>
</dbReference>
<dbReference type="SMART" id="SM00448">
    <property type="entry name" value="REC"/>
    <property type="match status" value="1"/>
</dbReference>
<evidence type="ECO:0000256" key="5">
    <source>
        <dbReference type="ARBA" id="ARBA00023125"/>
    </source>
</evidence>
<dbReference type="InterPro" id="IPR002078">
    <property type="entry name" value="Sigma_54_int"/>
</dbReference>
<evidence type="ECO:0000259" key="9">
    <source>
        <dbReference type="PROSITE" id="PS50045"/>
    </source>
</evidence>
<evidence type="ECO:0000256" key="8">
    <source>
        <dbReference type="SAM" id="MobiDB-lite"/>
    </source>
</evidence>
<keyword evidence="4" id="KW-0805">Transcription regulation</keyword>
<keyword evidence="2" id="KW-0067">ATP-binding</keyword>
<dbReference type="RefSeq" id="WP_083078359.1">
    <property type="nucleotide sequence ID" value="NZ_CP053562.1"/>
</dbReference>
<dbReference type="SMART" id="SM00382">
    <property type="entry name" value="AAA"/>
    <property type="match status" value="1"/>
</dbReference>
<dbReference type="PROSITE" id="PS50110">
    <property type="entry name" value="RESPONSE_REGULATORY"/>
    <property type="match status" value="1"/>
</dbReference>
<dbReference type="CDD" id="cd00009">
    <property type="entry name" value="AAA"/>
    <property type="match status" value="1"/>
</dbReference>
<dbReference type="InterPro" id="IPR058031">
    <property type="entry name" value="AAA_lid_NorR"/>
</dbReference>
<evidence type="ECO:0000259" key="10">
    <source>
        <dbReference type="PROSITE" id="PS50110"/>
    </source>
</evidence>
<keyword evidence="6" id="KW-0804">Transcription</keyword>
<dbReference type="Pfam" id="PF00072">
    <property type="entry name" value="Response_reg"/>
    <property type="match status" value="1"/>
</dbReference>
<dbReference type="Proteomes" id="UP000192422">
    <property type="component" value="Chromosome"/>
</dbReference>
<dbReference type="Pfam" id="PF25601">
    <property type="entry name" value="AAA_lid_14"/>
    <property type="match status" value="1"/>
</dbReference>
<proteinExistence type="predicted"/>
<evidence type="ECO:0000313" key="12">
    <source>
        <dbReference type="Proteomes" id="UP000192422"/>
    </source>
</evidence>
<dbReference type="EMBL" id="CP053562">
    <property type="protein sequence ID" value="QPZ92444.1"/>
    <property type="molecule type" value="Genomic_DNA"/>
</dbReference>
<keyword evidence="1" id="KW-0547">Nucleotide-binding</keyword>
<sequence length="486" mass="53187">MRTSDSDTTTPDRDTSSKTDSPQYGLSRNGRNSVDTETEHFLLIEDVGSLRAIYDAYLRNAGFITHLAASAEEGMRIFRDNPIRMVLLDLMLPDRDGDTLIAEMLALRPYAAIIAVTADRSIDRAVRAMQEGAIDFLVKPIDEPRLRSAIESARSLSLRSDFDDASASEETVGDFVGNAPQMRALYARTRAAARSTAPVYIWGESGTGKELCAQAVHATSPRADGPFIALDCGALAAERVDSELFGHNRGAFPGALEDKDGALLAADGGTLLLDNICELAPTAQIKLLRFLQSGQVKPLGASQPVDVNVRIVCAAKSSPSVMLQNAVLREDLYYRLMVLTIEMPPLRMHREDIGPLARMALERFASEEQRDFSEIEPEAITRLEDRPWPGNVRQLMNVIRAAIVMHDGPVLRTHMLPEFDPTTSRAAPTTAPAVDPFVDRTLAEIERAAIEAAINRHDGSIPRAALELGVAPSTIYRKRDAWLSKG</sequence>
<evidence type="ECO:0000256" key="3">
    <source>
        <dbReference type="ARBA" id="ARBA00023012"/>
    </source>
</evidence>
<dbReference type="PANTHER" id="PTHR32071:SF117">
    <property type="entry name" value="PTS-DEPENDENT DIHYDROXYACETONE KINASE OPERON REGULATORY PROTEIN-RELATED"/>
    <property type="match status" value="1"/>
</dbReference>
<evidence type="ECO:0000313" key="11">
    <source>
        <dbReference type="EMBL" id="QPZ92444.1"/>
    </source>
</evidence>
<evidence type="ECO:0000256" key="7">
    <source>
        <dbReference type="PROSITE-ProRule" id="PRU00169"/>
    </source>
</evidence>
<dbReference type="SUPFAM" id="SSF46689">
    <property type="entry name" value="Homeodomain-like"/>
    <property type="match status" value="1"/>
</dbReference>
<keyword evidence="3" id="KW-0902">Two-component regulatory system</keyword>
<keyword evidence="12" id="KW-1185">Reference proteome</keyword>
<dbReference type="InterPro" id="IPR003593">
    <property type="entry name" value="AAA+_ATPase"/>
</dbReference>
<dbReference type="SUPFAM" id="SSF52540">
    <property type="entry name" value="P-loop containing nucleoside triphosphate hydrolases"/>
    <property type="match status" value="1"/>
</dbReference>
<dbReference type="Gene3D" id="3.40.50.300">
    <property type="entry name" value="P-loop containing nucleotide triphosphate hydrolases"/>
    <property type="match status" value="1"/>
</dbReference>
<feature type="modified residue" description="4-aspartylphosphate" evidence="7">
    <location>
        <position position="89"/>
    </location>
</feature>
<dbReference type="Gene3D" id="3.40.50.2300">
    <property type="match status" value="1"/>
</dbReference>
<feature type="domain" description="Sigma-54 factor interaction" evidence="9">
    <location>
        <begin position="175"/>
        <end position="404"/>
    </location>
</feature>
<keyword evidence="5" id="KW-0238">DNA-binding</keyword>
<feature type="domain" description="Response regulatory" evidence="10">
    <location>
        <begin position="40"/>
        <end position="154"/>
    </location>
</feature>
<dbReference type="InterPro" id="IPR009057">
    <property type="entry name" value="Homeodomain-like_sf"/>
</dbReference>
<keyword evidence="7" id="KW-0597">Phosphoprotein</keyword>
<accession>A0ABX6YYU3</accession>
<protein>
    <submittedName>
        <fullName evidence="11">Sigma-54-dependent Fis family transcriptional regulator</fullName>
    </submittedName>
</protein>
<dbReference type="InterPro" id="IPR025944">
    <property type="entry name" value="Sigma_54_int_dom_CS"/>
</dbReference>
<feature type="region of interest" description="Disordered" evidence="8">
    <location>
        <begin position="1"/>
        <end position="32"/>
    </location>
</feature>
<dbReference type="SUPFAM" id="SSF52172">
    <property type="entry name" value="CheY-like"/>
    <property type="match status" value="1"/>
</dbReference>
<dbReference type="Gene3D" id="1.10.10.60">
    <property type="entry name" value="Homeodomain-like"/>
    <property type="match status" value="1"/>
</dbReference>
<evidence type="ECO:0000256" key="6">
    <source>
        <dbReference type="ARBA" id="ARBA00023163"/>
    </source>
</evidence>
<dbReference type="PROSITE" id="PS50045">
    <property type="entry name" value="SIGMA54_INTERACT_4"/>
    <property type="match status" value="1"/>
</dbReference>
<name>A0ABX6YYU3_9RHOB</name>
<dbReference type="Pfam" id="PF00158">
    <property type="entry name" value="Sigma54_activat"/>
    <property type="match status" value="1"/>
</dbReference>
<evidence type="ECO:0000256" key="1">
    <source>
        <dbReference type="ARBA" id="ARBA00022741"/>
    </source>
</evidence>
<dbReference type="Pfam" id="PF02954">
    <property type="entry name" value="HTH_8"/>
    <property type="match status" value="1"/>
</dbReference>
<dbReference type="InterPro" id="IPR001789">
    <property type="entry name" value="Sig_transdc_resp-reg_receiver"/>
</dbReference>